<evidence type="ECO:0000256" key="1">
    <source>
        <dbReference type="SAM" id="MobiDB-lite"/>
    </source>
</evidence>
<comment type="caution">
    <text evidence="2">The sequence shown here is derived from an EMBL/GenBank/DDBJ whole genome shotgun (WGS) entry which is preliminary data.</text>
</comment>
<proteinExistence type="predicted"/>
<reference evidence="2 3" key="1">
    <citation type="journal article" date="2017" name="Genome Biol. Evol.">
        <title>Phytophthora megakarya and P. palmivora, closely related causal agents of cacao black pod rot, underwent increases in genome sizes and gene numbers by different mechanisms.</title>
        <authorList>
            <person name="Ali S.S."/>
            <person name="Shao J."/>
            <person name="Lary D.J."/>
            <person name="Kronmiller B."/>
            <person name="Shen D."/>
            <person name="Strem M.D."/>
            <person name="Amoako-Attah I."/>
            <person name="Akrofi A.Y."/>
            <person name="Begoude B.A."/>
            <person name="Ten Hoopen G.M."/>
            <person name="Coulibaly K."/>
            <person name="Kebe B.I."/>
            <person name="Melnick R.L."/>
            <person name="Guiltinan M.J."/>
            <person name="Tyler B.M."/>
            <person name="Meinhardt L.W."/>
            <person name="Bailey B.A."/>
        </authorList>
    </citation>
    <scope>NUCLEOTIDE SEQUENCE [LARGE SCALE GENOMIC DNA]</scope>
    <source>
        <strain evidence="3">sbr112.9</strain>
    </source>
</reference>
<dbReference type="EMBL" id="NCKW01020726">
    <property type="protein sequence ID" value="POM57446.1"/>
    <property type="molecule type" value="Genomic_DNA"/>
</dbReference>
<accession>A0A2P4WVW9</accession>
<feature type="region of interest" description="Disordered" evidence="1">
    <location>
        <begin position="29"/>
        <end position="61"/>
    </location>
</feature>
<feature type="compositionally biased region" description="Polar residues" evidence="1">
    <location>
        <begin position="52"/>
        <end position="61"/>
    </location>
</feature>
<keyword evidence="3" id="KW-1185">Reference proteome</keyword>
<dbReference type="Proteomes" id="UP000237271">
    <property type="component" value="Unassembled WGS sequence"/>
</dbReference>
<organism evidence="2 3">
    <name type="scientific">Phytophthora palmivora</name>
    <dbReference type="NCBI Taxonomy" id="4796"/>
    <lineage>
        <taxon>Eukaryota</taxon>
        <taxon>Sar</taxon>
        <taxon>Stramenopiles</taxon>
        <taxon>Oomycota</taxon>
        <taxon>Peronosporomycetes</taxon>
        <taxon>Peronosporales</taxon>
        <taxon>Peronosporaceae</taxon>
        <taxon>Phytophthora</taxon>
    </lineage>
</organism>
<gene>
    <name evidence="2" type="ORF">PHPALM_38042</name>
</gene>
<evidence type="ECO:0000313" key="2">
    <source>
        <dbReference type="EMBL" id="POM57446.1"/>
    </source>
</evidence>
<sequence>MMNLQSNCSQRYRGRQTYTQEEAVIYWESLPRSTDNDHKLAKKRQRKRPNVASYNNEEIRN</sequence>
<evidence type="ECO:0000313" key="3">
    <source>
        <dbReference type="Proteomes" id="UP000237271"/>
    </source>
</evidence>
<protein>
    <submittedName>
        <fullName evidence="2">Uncharacterized protein</fullName>
    </submittedName>
</protein>
<feature type="compositionally biased region" description="Basic residues" evidence="1">
    <location>
        <begin position="40"/>
        <end position="49"/>
    </location>
</feature>
<name>A0A2P4WVW9_9STRA</name>
<dbReference type="AlphaFoldDB" id="A0A2P4WVW9"/>